<sequence>MSSTTTTTSTTTTENNNNNPLEGLPSPILLGSASFTRKLILKEMNIPFHIVVRPIDEKNLGDRTQDPPAHLVMTLGKAKADHLVQEIQAGRCDDDLPPNTPKEWIVLTGDQVVTCDGKILEKPESVDEAKQFVSQYPTHPPSTVGSCVLTHVPSGIQVAGVDTATVHFKNTFSGDALVDELLKQGEPILSCAGGLMVEHPSVKANIERIDGTEDSVMGLSKDLVLRLLQEMKQELHKANLL</sequence>
<dbReference type="PANTHER" id="PTHR43213">
    <property type="entry name" value="BIFUNCTIONAL DTTP/UTP PYROPHOSPHATASE/METHYLTRANSFERASE PROTEIN-RELATED"/>
    <property type="match status" value="1"/>
</dbReference>
<dbReference type="OrthoDB" id="10267058at2759"/>
<evidence type="ECO:0000313" key="3">
    <source>
        <dbReference type="EMBL" id="CAB9523395.1"/>
    </source>
</evidence>
<evidence type="ECO:0000256" key="1">
    <source>
        <dbReference type="ARBA" id="ARBA00022801"/>
    </source>
</evidence>
<dbReference type="AlphaFoldDB" id="A0A9N8EN71"/>
<organism evidence="3 4">
    <name type="scientific">Seminavis robusta</name>
    <dbReference type="NCBI Taxonomy" id="568900"/>
    <lineage>
        <taxon>Eukaryota</taxon>
        <taxon>Sar</taxon>
        <taxon>Stramenopiles</taxon>
        <taxon>Ochrophyta</taxon>
        <taxon>Bacillariophyta</taxon>
        <taxon>Bacillariophyceae</taxon>
        <taxon>Bacillariophycidae</taxon>
        <taxon>Naviculales</taxon>
        <taxon>Naviculaceae</taxon>
        <taxon>Seminavis</taxon>
    </lineage>
</organism>
<evidence type="ECO:0000256" key="2">
    <source>
        <dbReference type="SAM" id="MobiDB-lite"/>
    </source>
</evidence>
<gene>
    <name evidence="3" type="ORF">SEMRO_1411_G270420.1</name>
</gene>
<dbReference type="Gene3D" id="3.90.950.10">
    <property type="match status" value="1"/>
</dbReference>
<dbReference type="SUPFAM" id="SSF52972">
    <property type="entry name" value="ITPase-like"/>
    <property type="match status" value="1"/>
</dbReference>
<dbReference type="HAMAP" id="MF_00528">
    <property type="entry name" value="Maf"/>
    <property type="match status" value="1"/>
</dbReference>
<proteinExistence type="inferred from homology"/>
<dbReference type="Proteomes" id="UP001153069">
    <property type="component" value="Unassembled WGS sequence"/>
</dbReference>
<dbReference type="InterPro" id="IPR029001">
    <property type="entry name" value="ITPase-like_fam"/>
</dbReference>
<dbReference type="PIRSF" id="PIRSF006305">
    <property type="entry name" value="Maf"/>
    <property type="match status" value="1"/>
</dbReference>
<dbReference type="Pfam" id="PF02545">
    <property type="entry name" value="Maf"/>
    <property type="match status" value="1"/>
</dbReference>
<dbReference type="PANTHER" id="PTHR43213:SF4">
    <property type="entry name" value="7-METHYL-GTP PYROPHOSPHATASE"/>
    <property type="match status" value="1"/>
</dbReference>
<protein>
    <submittedName>
        <fullName evidence="3">Maf-like protein DDB_G0281937</fullName>
    </submittedName>
</protein>
<name>A0A9N8EN71_9STRA</name>
<feature type="compositionally biased region" description="Low complexity" evidence="2">
    <location>
        <begin position="1"/>
        <end position="19"/>
    </location>
</feature>
<evidence type="ECO:0000313" key="4">
    <source>
        <dbReference type="Proteomes" id="UP001153069"/>
    </source>
</evidence>
<keyword evidence="4" id="KW-1185">Reference proteome</keyword>
<feature type="region of interest" description="Disordered" evidence="2">
    <location>
        <begin position="1"/>
        <end position="26"/>
    </location>
</feature>
<dbReference type="InterPro" id="IPR003697">
    <property type="entry name" value="Maf-like"/>
</dbReference>
<dbReference type="EMBL" id="CAICTM010001409">
    <property type="protein sequence ID" value="CAB9523395.1"/>
    <property type="molecule type" value="Genomic_DNA"/>
</dbReference>
<dbReference type="GO" id="GO:0047429">
    <property type="term" value="F:nucleoside triphosphate diphosphatase activity"/>
    <property type="evidence" value="ECO:0007669"/>
    <property type="project" value="InterPro"/>
</dbReference>
<comment type="caution">
    <text evidence="3">The sequence shown here is derived from an EMBL/GenBank/DDBJ whole genome shotgun (WGS) entry which is preliminary data.</text>
</comment>
<reference evidence="3" key="1">
    <citation type="submission" date="2020-06" db="EMBL/GenBank/DDBJ databases">
        <authorList>
            <consortium name="Plant Systems Biology data submission"/>
        </authorList>
    </citation>
    <scope>NUCLEOTIDE SEQUENCE</scope>
    <source>
        <strain evidence="3">D6</strain>
    </source>
</reference>
<keyword evidence="1" id="KW-0378">Hydrolase</keyword>
<accession>A0A9N8EN71</accession>